<name>A0AC34PX55_9BILA</name>
<dbReference type="Proteomes" id="UP000887576">
    <property type="component" value="Unplaced"/>
</dbReference>
<protein>
    <submittedName>
        <fullName evidence="2">Uncharacterized protein</fullName>
    </submittedName>
</protein>
<evidence type="ECO:0000313" key="1">
    <source>
        <dbReference type="Proteomes" id="UP000887576"/>
    </source>
</evidence>
<proteinExistence type="predicted"/>
<evidence type="ECO:0000313" key="2">
    <source>
        <dbReference type="WBParaSite" id="JU765_v2.g10699.t1"/>
    </source>
</evidence>
<sequence>MESENEYKVPAMPEEFINFFDKIRNVFELCEEFKNSLIPIYVKKEEDAPFLLFRHTQTRYLKNLQVEFKTIIDNIQELLGEETAEPETAADAEIAINQPSDSSTAIEVWYRFELMYL</sequence>
<accession>A0AC34PX55</accession>
<dbReference type="WBParaSite" id="JU765_v2.g10699.t1">
    <property type="protein sequence ID" value="JU765_v2.g10699.t1"/>
    <property type="gene ID" value="JU765_v2.g10699"/>
</dbReference>
<reference evidence="2" key="1">
    <citation type="submission" date="2022-11" db="UniProtKB">
        <authorList>
            <consortium name="WormBaseParasite"/>
        </authorList>
    </citation>
    <scope>IDENTIFICATION</scope>
</reference>
<organism evidence="1 2">
    <name type="scientific">Panagrolaimus sp. JU765</name>
    <dbReference type="NCBI Taxonomy" id="591449"/>
    <lineage>
        <taxon>Eukaryota</taxon>
        <taxon>Metazoa</taxon>
        <taxon>Ecdysozoa</taxon>
        <taxon>Nematoda</taxon>
        <taxon>Chromadorea</taxon>
        <taxon>Rhabditida</taxon>
        <taxon>Tylenchina</taxon>
        <taxon>Panagrolaimomorpha</taxon>
        <taxon>Panagrolaimoidea</taxon>
        <taxon>Panagrolaimidae</taxon>
        <taxon>Panagrolaimus</taxon>
    </lineage>
</organism>